<evidence type="ECO:0000313" key="4">
    <source>
        <dbReference type="EMBL" id="EGT38069.1"/>
    </source>
</evidence>
<evidence type="ECO:0000256" key="1">
    <source>
        <dbReference type="SAM" id="MobiDB-lite"/>
    </source>
</evidence>
<name>G0PMN1_CAEBE</name>
<dbReference type="SUPFAM" id="SSF55797">
    <property type="entry name" value="PR-1-like"/>
    <property type="match status" value="1"/>
</dbReference>
<dbReference type="Proteomes" id="UP000008068">
    <property type="component" value="Unassembled WGS sequence"/>
</dbReference>
<dbReference type="OMA" id="ARYICND"/>
<evidence type="ECO:0000313" key="5">
    <source>
        <dbReference type="Proteomes" id="UP000008068"/>
    </source>
</evidence>
<dbReference type="Gene3D" id="3.40.33.10">
    <property type="entry name" value="CAP"/>
    <property type="match status" value="1"/>
</dbReference>
<dbReference type="InParanoid" id="G0PMN1"/>
<dbReference type="InterPro" id="IPR014044">
    <property type="entry name" value="CAP_dom"/>
</dbReference>
<dbReference type="HOGENOM" id="CLU_1235995_0_0_1"/>
<dbReference type="AlphaFoldDB" id="G0PMN1"/>
<feature type="region of interest" description="Disordered" evidence="1">
    <location>
        <begin position="171"/>
        <end position="197"/>
    </location>
</feature>
<evidence type="ECO:0000259" key="3">
    <source>
        <dbReference type="Pfam" id="PF00188"/>
    </source>
</evidence>
<accession>G0PMN1</accession>
<dbReference type="Pfam" id="PF00188">
    <property type="entry name" value="CAP"/>
    <property type="match status" value="1"/>
</dbReference>
<dbReference type="eggNOG" id="ENOG502TK57">
    <property type="taxonomic scope" value="Eukaryota"/>
</dbReference>
<sequence>MKTWLHLLLFFFPVATCHFGRDKLSPKEAHLNETEIERLLESFNKVRRVGAKEHNAPAMWKLEWSDELTKTAENLPTDCNSLTPGSNYRYALVADQESDVWATEEYTYLYKKDRSYGSRTNFYFLELMNPPQKEVGCARYICNDRKSRIPNNPVPTMDFALICLLGPESTIDTENEKDGEAGSKCEEEGGEDDDGLCVPSGSPGSSILFNISIMASLVLLASMIFD</sequence>
<organism evidence="5">
    <name type="scientific">Caenorhabditis brenneri</name>
    <name type="common">Nematode worm</name>
    <dbReference type="NCBI Taxonomy" id="135651"/>
    <lineage>
        <taxon>Eukaryota</taxon>
        <taxon>Metazoa</taxon>
        <taxon>Ecdysozoa</taxon>
        <taxon>Nematoda</taxon>
        <taxon>Chromadorea</taxon>
        <taxon>Rhabditida</taxon>
        <taxon>Rhabditina</taxon>
        <taxon>Rhabditomorpha</taxon>
        <taxon>Rhabditoidea</taxon>
        <taxon>Rhabditidae</taxon>
        <taxon>Peloderinae</taxon>
        <taxon>Caenorhabditis</taxon>
    </lineage>
</organism>
<feature type="domain" description="SCP" evidence="3">
    <location>
        <begin position="41"/>
        <end position="147"/>
    </location>
</feature>
<keyword evidence="5" id="KW-1185">Reference proteome</keyword>
<protein>
    <recommendedName>
        <fullName evidence="3">SCP domain-containing protein</fullName>
    </recommendedName>
</protein>
<dbReference type="EMBL" id="GL381455">
    <property type="protein sequence ID" value="EGT38069.1"/>
    <property type="molecule type" value="Genomic_DNA"/>
</dbReference>
<feature type="chain" id="PRO_5003407102" description="SCP domain-containing protein" evidence="2">
    <location>
        <begin position="18"/>
        <end position="226"/>
    </location>
</feature>
<dbReference type="InterPro" id="IPR035940">
    <property type="entry name" value="CAP_sf"/>
</dbReference>
<dbReference type="OrthoDB" id="674273at2759"/>
<evidence type="ECO:0000256" key="2">
    <source>
        <dbReference type="SAM" id="SignalP"/>
    </source>
</evidence>
<keyword evidence="2" id="KW-0732">Signal</keyword>
<gene>
    <name evidence="4" type="ORF">CAEBREN_08506</name>
</gene>
<feature type="compositionally biased region" description="Basic and acidic residues" evidence="1">
    <location>
        <begin position="174"/>
        <end position="187"/>
    </location>
</feature>
<feature type="signal peptide" evidence="2">
    <location>
        <begin position="1"/>
        <end position="17"/>
    </location>
</feature>
<reference evidence="5" key="1">
    <citation type="submission" date="2011-07" db="EMBL/GenBank/DDBJ databases">
        <authorList>
            <consortium name="Caenorhabditis brenneri Sequencing and Analysis Consortium"/>
            <person name="Wilson R.K."/>
        </authorList>
    </citation>
    <scope>NUCLEOTIDE SEQUENCE [LARGE SCALE GENOMIC DNA]</scope>
    <source>
        <strain evidence="5">PB2801</strain>
    </source>
</reference>
<proteinExistence type="predicted"/>